<evidence type="ECO:0000313" key="2">
    <source>
        <dbReference type="Proteomes" id="UP000267430"/>
    </source>
</evidence>
<dbReference type="Proteomes" id="UP000267430">
    <property type="component" value="Unassembled WGS sequence"/>
</dbReference>
<name>A0A433HK36_9BACI</name>
<evidence type="ECO:0000313" key="1">
    <source>
        <dbReference type="EMBL" id="RUQ28472.1"/>
    </source>
</evidence>
<organism evidence="1 2">
    <name type="scientific">Peribacillus cavernae</name>
    <dbReference type="NCBI Taxonomy" id="1674310"/>
    <lineage>
        <taxon>Bacteria</taxon>
        <taxon>Bacillati</taxon>
        <taxon>Bacillota</taxon>
        <taxon>Bacilli</taxon>
        <taxon>Bacillales</taxon>
        <taxon>Bacillaceae</taxon>
        <taxon>Peribacillus</taxon>
    </lineage>
</organism>
<dbReference type="EMBL" id="RYZZ01000016">
    <property type="protein sequence ID" value="RUQ28472.1"/>
    <property type="molecule type" value="Genomic_DNA"/>
</dbReference>
<dbReference type="OrthoDB" id="2389720at2"/>
<sequence length="127" mass="14644">MWSGRHDSLGRRSQLLSKLALENLKKSYPNLFEKLLEVVNLTRALQFKYQYMGCLIMNEDPSYYAPNFVQGSVLRLYKKEVQKLKEDLDCDVLKQTFIDFRETGYAKISLLVLGMTPESLTGASIIQ</sequence>
<dbReference type="AlphaFoldDB" id="A0A433HK36"/>
<gene>
    <name evidence="1" type="ORF">ELQ35_12480</name>
</gene>
<accession>A0A433HK36</accession>
<comment type="caution">
    <text evidence="1">The sequence shown here is derived from an EMBL/GenBank/DDBJ whole genome shotgun (WGS) entry which is preliminary data.</text>
</comment>
<protein>
    <submittedName>
        <fullName evidence="1">Uncharacterized protein</fullName>
    </submittedName>
</protein>
<reference evidence="1 2" key="1">
    <citation type="submission" date="2018-12" db="EMBL/GenBank/DDBJ databases">
        <title>Bacillus chawlae sp. nov., Bacillus glennii sp. nov., and Bacillus saganii sp. nov. Isolated from the Vehicle Assembly Building at Kennedy Space Center where the Viking Spacecraft were Assembled.</title>
        <authorList>
            <person name="Seuylemezian A."/>
            <person name="Vaishampayan P."/>
        </authorList>
    </citation>
    <scope>NUCLEOTIDE SEQUENCE [LARGE SCALE GENOMIC DNA]</scope>
    <source>
        <strain evidence="1 2">L5</strain>
    </source>
</reference>
<proteinExistence type="predicted"/>
<keyword evidence="2" id="KW-1185">Reference proteome</keyword>